<feature type="region of interest" description="Disordered" evidence="1">
    <location>
        <begin position="1"/>
        <end position="24"/>
    </location>
</feature>
<gene>
    <name evidence="2" type="ORF">UT11_C0027G0011</name>
</gene>
<dbReference type="AlphaFoldDB" id="A0A0G0PJ82"/>
<feature type="compositionally biased region" description="Basic and acidic residues" evidence="1">
    <location>
        <begin position="9"/>
        <end position="24"/>
    </location>
</feature>
<reference evidence="2 3" key="1">
    <citation type="journal article" date="2015" name="Nature">
        <title>rRNA introns, odd ribosomes, and small enigmatic genomes across a large radiation of phyla.</title>
        <authorList>
            <person name="Brown C.T."/>
            <person name="Hug L.A."/>
            <person name="Thomas B.C."/>
            <person name="Sharon I."/>
            <person name="Castelle C.J."/>
            <person name="Singh A."/>
            <person name="Wilkins M.J."/>
            <person name="Williams K.H."/>
            <person name="Banfield J.F."/>
        </authorList>
    </citation>
    <scope>NUCLEOTIDE SEQUENCE [LARGE SCALE GENOMIC DNA]</scope>
</reference>
<sequence>MPTIKSKSAKSEKSESKNAGKAAEKLGKNVAEYLKINKY</sequence>
<evidence type="ECO:0000313" key="3">
    <source>
        <dbReference type="Proteomes" id="UP000033934"/>
    </source>
</evidence>
<dbReference type="Proteomes" id="UP000033934">
    <property type="component" value="Unassembled WGS sequence"/>
</dbReference>
<proteinExistence type="predicted"/>
<protein>
    <submittedName>
        <fullName evidence="2">Uncharacterized protein</fullName>
    </submittedName>
</protein>
<comment type="caution">
    <text evidence="2">The sequence shown here is derived from an EMBL/GenBank/DDBJ whole genome shotgun (WGS) entry which is preliminary data.</text>
</comment>
<name>A0A0G0PJ82_9BACT</name>
<organism evidence="2 3">
    <name type="scientific">Berkelbacteria bacterium GW2011_GWA2_38_9</name>
    <dbReference type="NCBI Taxonomy" id="1618334"/>
    <lineage>
        <taxon>Bacteria</taxon>
        <taxon>Candidatus Berkelbacteria</taxon>
    </lineage>
</organism>
<accession>A0A0G0PJ82</accession>
<evidence type="ECO:0000256" key="1">
    <source>
        <dbReference type="SAM" id="MobiDB-lite"/>
    </source>
</evidence>
<evidence type="ECO:0000313" key="2">
    <source>
        <dbReference type="EMBL" id="KKQ89391.1"/>
    </source>
</evidence>
<dbReference type="EMBL" id="LBVO01000027">
    <property type="protein sequence ID" value="KKQ89391.1"/>
    <property type="molecule type" value="Genomic_DNA"/>
</dbReference>